<comment type="subcellular location">
    <subcellularLocation>
        <location evidence="1">Membrane</location>
        <topology evidence="1">Multi-pass membrane protein</topology>
    </subcellularLocation>
</comment>
<comment type="caution">
    <text evidence="9">The sequence shown here is derived from an EMBL/GenBank/DDBJ whole genome shotgun (WGS) entry which is preliminary data.</text>
</comment>
<feature type="transmembrane region" description="Helical" evidence="7">
    <location>
        <begin position="99"/>
        <end position="117"/>
    </location>
</feature>
<feature type="domain" description="Major facilitator superfamily (MFS) profile" evidence="8">
    <location>
        <begin position="21"/>
        <end position="438"/>
    </location>
</feature>
<evidence type="ECO:0000256" key="3">
    <source>
        <dbReference type="ARBA" id="ARBA00022692"/>
    </source>
</evidence>
<protein>
    <submittedName>
        <fullName evidence="9">General substrate transporter</fullName>
    </submittedName>
</protein>
<reference evidence="9" key="1">
    <citation type="journal article" date="2023" name="Mol. Phylogenet. Evol.">
        <title>Genome-scale phylogeny and comparative genomics of the fungal order Sordariales.</title>
        <authorList>
            <person name="Hensen N."/>
            <person name="Bonometti L."/>
            <person name="Westerberg I."/>
            <person name="Brannstrom I.O."/>
            <person name="Guillou S."/>
            <person name="Cros-Aarteil S."/>
            <person name="Calhoun S."/>
            <person name="Haridas S."/>
            <person name="Kuo A."/>
            <person name="Mondo S."/>
            <person name="Pangilinan J."/>
            <person name="Riley R."/>
            <person name="LaButti K."/>
            <person name="Andreopoulos B."/>
            <person name="Lipzen A."/>
            <person name="Chen C."/>
            <person name="Yan M."/>
            <person name="Daum C."/>
            <person name="Ng V."/>
            <person name="Clum A."/>
            <person name="Steindorff A."/>
            <person name="Ohm R.A."/>
            <person name="Martin F."/>
            <person name="Silar P."/>
            <person name="Natvig D.O."/>
            <person name="Lalanne C."/>
            <person name="Gautier V."/>
            <person name="Ament-Velasquez S.L."/>
            <person name="Kruys A."/>
            <person name="Hutchinson M.I."/>
            <person name="Powell A.J."/>
            <person name="Barry K."/>
            <person name="Miller A.N."/>
            <person name="Grigoriev I.V."/>
            <person name="Debuchy R."/>
            <person name="Gladieux P."/>
            <person name="Hiltunen Thoren M."/>
            <person name="Johannesson H."/>
        </authorList>
    </citation>
    <scope>NUCLEOTIDE SEQUENCE</scope>
    <source>
        <strain evidence="9">CBS 958.72</strain>
    </source>
</reference>
<feature type="region of interest" description="Disordered" evidence="6">
    <location>
        <begin position="468"/>
        <end position="504"/>
    </location>
</feature>
<organism evidence="9 10">
    <name type="scientific">Lasiosphaeria ovina</name>
    <dbReference type="NCBI Taxonomy" id="92902"/>
    <lineage>
        <taxon>Eukaryota</taxon>
        <taxon>Fungi</taxon>
        <taxon>Dikarya</taxon>
        <taxon>Ascomycota</taxon>
        <taxon>Pezizomycotina</taxon>
        <taxon>Sordariomycetes</taxon>
        <taxon>Sordariomycetidae</taxon>
        <taxon>Sordariales</taxon>
        <taxon>Lasiosphaeriaceae</taxon>
        <taxon>Lasiosphaeria</taxon>
    </lineage>
</organism>
<comment type="similarity">
    <text evidence="2">Belongs to the major facilitator superfamily. Sugar transporter (TC 2.A.1.1) family.</text>
</comment>
<feature type="compositionally biased region" description="Low complexity" evidence="6">
    <location>
        <begin position="476"/>
        <end position="486"/>
    </location>
</feature>
<feature type="transmembrane region" description="Helical" evidence="7">
    <location>
        <begin position="260"/>
        <end position="286"/>
    </location>
</feature>
<dbReference type="InterPro" id="IPR020846">
    <property type="entry name" value="MFS_dom"/>
</dbReference>
<name>A0AAE0KMH7_9PEZI</name>
<feature type="transmembrane region" description="Helical" evidence="7">
    <location>
        <begin position="32"/>
        <end position="52"/>
    </location>
</feature>
<gene>
    <name evidence="9" type="ORF">B0T24DRAFT_646734</name>
</gene>
<dbReference type="PANTHER" id="PTHR48022">
    <property type="entry name" value="PLASTIDIC GLUCOSE TRANSPORTER 4"/>
    <property type="match status" value="1"/>
</dbReference>
<dbReference type="Pfam" id="PF00083">
    <property type="entry name" value="Sugar_tr"/>
    <property type="match status" value="2"/>
</dbReference>
<sequence length="504" mass="55538">MGKDEQDSPFGLKDHWRWLVAMSLVSLSTFQYGLEFGIVSGLQAMIPFLEVFGYADTLSPTGWNITSERQQLVSSLMTLGAFITSATAGLTSTVAGRKVSLWVACALCVVATVMMQTTTSIGVLYAARLIIGLANGLFMTHFQLWILETRTLIGTIVDNFASYRTDKLAYIIPLGIVYISPGLLAIGLLFIPESPRWLLGNKEEHTERARDALRWLRPTGWDVDSEVAEAKLALDTERELQSGTAIWDLFANPVNRRRTLLSVGAILCQASSGSMFMLAFGTYFFAIAGIGKPFENSVIFIAVSVLSVLINSAVVTRFGYRRTMMILVIAAVWHARPFPSSSGSVVVALSVIYMFFYGGCISSYAWMAGGEMPSQRLRSYTFGFSTAIGFLGAWLIVFTAPYFINPAELNWGPKYGYIWFGSCFVSAIWLFLYLPETKNRTLEEIDEMFQARILARKFQGYQCAVSVQESEDSSSDRAASNSDGASKVGNAEERLGVEGPLSRS</sequence>
<dbReference type="PROSITE" id="PS50850">
    <property type="entry name" value="MFS"/>
    <property type="match status" value="1"/>
</dbReference>
<evidence type="ECO:0000256" key="2">
    <source>
        <dbReference type="ARBA" id="ARBA00010992"/>
    </source>
</evidence>
<keyword evidence="3 7" id="KW-0812">Transmembrane</keyword>
<evidence type="ECO:0000256" key="4">
    <source>
        <dbReference type="ARBA" id="ARBA00022989"/>
    </source>
</evidence>
<evidence type="ECO:0000256" key="1">
    <source>
        <dbReference type="ARBA" id="ARBA00004141"/>
    </source>
</evidence>
<feature type="transmembrane region" description="Helical" evidence="7">
    <location>
        <begin position="379"/>
        <end position="404"/>
    </location>
</feature>
<feature type="transmembrane region" description="Helical" evidence="7">
    <location>
        <begin position="72"/>
        <end position="92"/>
    </location>
</feature>
<feature type="transmembrane region" description="Helical" evidence="7">
    <location>
        <begin position="416"/>
        <end position="434"/>
    </location>
</feature>
<evidence type="ECO:0000256" key="7">
    <source>
        <dbReference type="SAM" id="Phobius"/>
    </source>
</evidence>
<dbReference type="EMBL" id="JAULSN010000002">
    <property type="protein sequence ID" value="KAK3378970.1"/>
    <property type="molecule type" value="Genomic_DNA"/>
</dbReference>
<feature type="transmembrane region" description="Helical" evidence="7">
    <location>
        <begin position="298"/>
        <end position="320"/>
    </location>
</feature>
<evidence type="ECO:0000256" key="5">
    <source>
        <dbReference type="ARBA" id="ARBA00023136"/>
    </source>
</evidence>
<dbReference type="Gene3D" id="1.20.1250.20">
    <property type="entry name" value="MFS general substrate transporter like domains"/>
    <property type="match status" value="1"/>
</dbReference>
<evidence type="ECO:0000313" key="10">
    <source>
        <dbReference type="Proteomes" id="UP001287356"/>
    </source>
</evidence>
<keyword evidence="10" id="KW-1185">Reference proteome</keyword>
<dbReference type="Proteomes" id="UP001287356">
    <property type="component" value="Unassembled WGS sequence"/>
</dbReference>
<dbReference type="InterPro" id="IPR005828">
    <property type="entry name" value="MFS_sugar_transport-like"/>
</dbReference>
<dbReference type="PANTHER" id="PTHR48022:SF10">
    <property type="entry name" value="MAJOR FACILITATOR SUPERFAMILY (MFS) PROFILE DOMAIN-CONTAINING PROTEIN"/>
    <property type="match status" value="1"/>
</dbReference>
<accession>A0AAE0KMH7</accession>
<feature type="transmembrane region" description="Helical" evidence="7">
    <location>
        <begin position="345"/>
        <end position="367"/>
    </location>
</feature>
<keyword evidence="5 7" id="KW-0472">Membrane</keyword>
<dbReference type="InterPro" id="IPR050360">
    <property type="entry name" value="MFS_Sugar_Transporters"/>
</dbReference>
<proteinExistence type="inferred from homology"/>
<dbReference type="GO" id="GO:0016020">
    <property type="term" value="C:membrane"/>
    <property type="evidence" value="ECO:0007669"/>
    <property type="project" value="UniProtKB-SubCell"/>
</dbReference>
<evidence type="ECO:0000259" key="8">
    <source>
        <dbReference type="PROSITE" id="PS50850"/>
    </source>
</evidence>
<evidence type="ECO:0000313" key="9">
    <source>
        <dbReference type="EMBL" id="KAK3378970.1"/>
    </source>
</evidence>
<dbReference type="GO" id="GO:0005351">
    <property type="term" value="F:carbohydrate:proton symporter activity"/>
    <property type="evidence" value="ECO:0007669"/>
    <property type="project" value="TreeGrafter"/>
</dbReference>
<dbReference type="SUPFAM" id="SSF103473">
    <property type="entry name" value="MFS general substrate transporter"/>
    <property type="match status" value="1"/>
</dbReference>
<dbReference type="AlphaFoldDB" id="A0AAE0KMH7"/>
<feature type="transmembrane region" description="Helical" evidence="7">
    <location>
        <begin position="168"/>
        <end position="191"/>
    </location>
</feature>
<reference evidence="9" key="2">
    <citation type="submission" date="2023-06" db="EMBL/GenBank/DDBJ databases">
        <authorList>
            <consortium name="Lawrence Berkeley National Laboratory"/>
            <person name="Haridas S."/>
            <person name="Hensen N."/>
            <person name="Bonometti L."/>
            <person name="Westerberg I."/>
            <person name="Brannstrom I.O."/>
            <person name="Guillou S."/>
            <person name="Cros-Aarteil S."/>
            <person name="Calhoun S."/>
            <person name="Kuo A."/>
            <person name="Mondo S."/>
            <person name="Pangilinan J."/>
            <person name="Riley R."/>
            <person name="Labutti K."/>
            <person name="Andreopoulos B."/>
            <person name="Lipzen A."/>
            <person name="Chen C."/>
            <person name="Yanf M."/>
            <person name="Daum C."/>
            <person name="Ng V."/>
            <person name="Clum A."/>
            <person name="Steindorff A."/>
            <person name="Ohm R."/>
            <person name="Martin F."/>
            <person name="Silar P."/>
            <person name="Natvig D."/>
            <person name="Lalanne C."/>
            <person name="Gautier V."/>
            <person name="Ament-Velasquez S.L."/>
            <person name="Kruys A."/>
            <person name="Hutchinson M.I."/>
            <person name="Powell A.J."/>
            <person name="Barry K."/>
            <person name="Miller A.N."/>
            <person name="Grigoriev I.V."/>
            <person name="Debuchy R."/>
            <person name="Gladieux P."/>
            <person name="Thoren M.H."/>
            <person name="Johannesson H."/>
        </authorList>
    </citation>
    <scope>NUCLEOTIDE SEQUENCE</scope>
    <source>
        <strain evidence="9">CBS 958.72</strain>
    </source>
</reference>
<evidence type="ECO:0000256" key="6">
    <source>
        <dbReference type="SAM" id="MobiDB-lite"/>
    </source>
</evidence>
<keyword evidence="4 7" id="KW-1133">Transmembrane helix</keyword>
<feature type="transmembrane region" description="Helical" evidence="7">
    <location>
        <begin position="123"/>
        <end position="147"/>
    </location>
</feature>
<dbReference type="InterPro" id="IPR036259">
    <property type="entry name" value="MFS_trans_sf"/>
</dbReference>